<evidence type="ECO:0000313" key="3">
    <source>
        <dbReference type="Proteomes" id="UP000694523"/>
    </source>
</evidence>
<keyword evidence="3" id="KW-1185">Reference proteome</keyword>
<dbReference type="PANTHER" id="PTHR14241:SF1">
    <property type="entry name" value="INTERFERON-INDUCED PROTEIN 44-RELATED"/>
    <property type="match status" value="1"/>
</dbReference>
<dbReference type="SUPFAM" id="SSF52540">
    <property type="entry name" value="P-loop containing nucleoside triphosphate hydrolases"/>
    <property type="match status" value="1"/>
</dbReference>
<dbReference type="Pfam" id="PF01926">
    <property type="entry name" value="MMR_HSR1"/>
    <property type="match status" value="1"/>
</dbReference>
<dbReference type="AlphaFoldDB" id="A0A8C6S755"/>
<dbReference type="CDD" id="cd00882">
    <property type="entry name" value="Ras_like_GTPase"/>
    <property type="match status" value="1"/>
</dbReference>
<evidence type="ECO:0000313" key="2">
    <source>
        <dbReference type="Ensembl" id="ENSNMLP00000002724.1"/>
    </source>
</evidence>
<dbReference type="InterPro" id="IPR006073">
    <property type="entry name" value="GTP-bd"/>
</dbReference>
<reference evidence="2" key="1">
    <citation type="submission" date="2025-08" db="UniProtKB">
        <authorList>
            <consortium name="Ensembl"/>
        </authorList>
    </citation>
    <scope>IDENTIFICATION</scope>
</reference>
<feature type="domain" description="G" evidence="1">
    <location>
        <begin position="57"/>
        <end position="128"/>
    </location>
</feature>
<dbReference type="Proteomes" id="UP000694523">
    <property type="component" value="Unplaced"/>
</dbReference>
<organism evidence="2 3">
    <name type="scientific">Neogobius melanostomus</name>
    <name type="common">round goby</name>
    <dbReference type="NCBI Taxonomy" id="47308"/>
    <lineage>
        <taxon>Eukaryota</taxon>
        <taxon>Metazoa</taxon>
        <taxon>Chordata</taxon>
        <taxon>Craniata</taxon>
        <taxon>Vertebrata</taxon>
        <taxon>Euteleostomi</taxon>
        <taxon>Actinopterygii</taxon>
        <taxon>Neopterygii</taxon>
        <taxon>Teleostei</taxon>
        <taxon>Neoteleostei</taxon>
        <taxon>Acanthomorphata</taxon>
        <taxon>Gobiaria</taxon>
        <taxon>Gobiiformes</taxon>
        <taxon>Gobioidei</taxon>
        <taxon>Gobiidae</taxon>
        <taxon>Benthophilinae</taxon>
        <taxon>Neogobiini</taxon>
        <taxon>Neogobius</taxon>
    </lineage>
</organism>
<accession>A0A8C6S755</accession>
<proteinExistence type="predicted"/>
<protein>
    <recommendedName>
        <fullName evidence="1">G domain-containing protein</fullName>
    </recommendedName>
</protein>
<dbReference type="GO" id="GO:0006955">
    <property type="term" value="P:immune response"/>
    <property type="evidence" value="ECO:0007669"/>
    <property type="project" value="TreeGrafter"/>
</dbReference>
<dbReference type="PANTHER" id="PTHR14241">
    <property type="entry name" value="INTERFERON-INDUCED PROTEIN 44"/>
    <property type="match status" value="1"/>
</dbReference>
<sequence length="296" mass="33275">IGNHDSIITSNDLLNMNSSLNCFFSNDMICLSRNNAELLKELTEYAPLNEDVRHLRMLVYGPVGAGKSSFINSMTSALRGRMAIPAAVNNTQYKTHRIRKGRGQDRSYFPFVFNDIMGLESDKNEGVRADDIKLAMKGHVKEGYKFNPVSPLSTSDMYYNSNPRPDDKIHVLVLLLSANCPETDTDVIQKMKAVRETARDLKIPQIAIGTHIDELCDEIEKDVKNVYKSKSLKRKMELFSQEVGIPLNCIMAVKNYSGGEMKNNPDMDTLILTALKYMVNFGDDFIEEMSNTANGI</sequence>
<dbReference type="Gene3D" id="3.40.50.300">
    <property type="entry name" value="P-loop containing nucleotide triphosphate hydrolases"/>
    <property type="match status" value="1"/>
</dbReference>
<dbReference type="GO" id="GO:0005525">
    <property type="term" value="F:GTP binding"/>
    <property type="evidence" value="ECO:0007669"/>
    <property type="project" value="InterPro"/>
</dbReference>
<evidence type="ECO:0000259" key="1">
    <source>
        <dbReference type="Pfam" id="PF01926"/>
    </source>
</evidence>
<name>A0A8C6S755_9GOBI</name>
<reference evidence="2" key="2">
    <citation type="submission" date="2025-09" db="UniProtKB">
        <authorList>
            <consortium name="Ensembl"/>
        </authorList>
    </citation>
    <scope>IDENTIFICATION</scope>
</reference>
<dbReference type="InterPro" id="IPR027417">
    <property type="entry name" value="P-loop_NTPase"/>
</dbReference>
<dbReference type="Ensembl" id="ENSNMLT00000003137.1">
    <property type="protein sequence ID" value="ENSNMLP00000002724.1"/>
    <property type="gene ID" value="ENSNMLG00000001973.1"/>
</dbReference>